<dbReference type="AlphaFoldDB" id="A0A835S3R8"/>
<dbReference type="Proteomes" id="UP000639772">
    <property type="component" value="Chromosome 1"/>
</dbReference>
<keyword evidence="2" id="KW-0052">Apoplast</keyword>
<gene>
    <name evidence="7" type="ORF">HPP92_003837</name>
</gene>
<evidence type="ECO:0000256" key="1">
    <source>
        <dbReference type="ARBA" id="ARBA00004271"/>
    </source>
</evidence>
<comment type="caution">
    <text evidence="7">The sequence shown here is derived from an EMBL/GenBank/DDBJ whole genome shotgun (WGS) entry which is preliminary data.</text>
</comment>
<dbReference type="OrthoDB" id="2017091at2759"/>
<feature type="signal peptide" evidence="6">
    <location>
        <begin position="1"/>
        <end position="22"/>
    </location>
</feature>
<accession>A0A835S3R8</accession>
<keyword evidence="4 6" id="KW-0732">Signal</keyword>
<name>A0A835S3R8_VANPL</name>
<dbReference type="GO" id="GO:0048046">
    <property type="term" value="C:apoplast"/>
    <property type="evidence" value="ECO:0007669"/>
    <property type="project" value="UniProtKB-SubCell"/>
</dbReference>
<organism evidence="7 8">
    <name type="scientific">Vanilla planifolia</name>
    <name type="common">Vanilla</name>
    <dbReference type="NCBI Taxonomy" id="51239"/>
    <lineage>
        <taxon>Eukaryota</taxon>
        <taxon>Viridiplantae</taxon>
        <taxon>Streptophyta</taxon>
        <taxon>Embryophyta</taxon>
        <taxon>Tracheophyta</taxon>
        <taxon>Spermatophyta</taxon>
        <taxon>Magnoliopsida</taxon>
        <taxon>Liliopsida</taxon>
        <taxon>Asparagales</taxon>
        <taxon>Orchidaceae</taxon>
        <taxon>Vanilloideae</taxon>
        <taxon>Vanilleae</taxon>
        <taxon>Vanilla</taxon>
    </lineage>
</organism>
<protein>
    <recommendedName>
        <fullName evidence="9">Protein EXORDIUM-like 2</fullName>
    </recommendedName>
</protein>
<evidence type="ECO:0000256" key="4">
    <source>
        <dbReference type="ARBA" id="ARBA00022729"/>
    </source>
</evidence>
<evidence type="ECO:0000256" key="5">
    <source>
        <dbReference type="ARBA" id="ARBA00023591"/>
    </source>
</evidence>
<reference evidence="7 8" key="1">
    <citation type="journal article" date="2020" name="Nat. Food">
        <title>A phased Vanilla planifolia genome enables genetic improvement of flavour and production.</title>
        <authorList>
            <person name="Hasing T."/>
            <person name="Tang H."/>
            <person name="Brym M."/>
            <person name="Khazi F."/>
            <person name="Huang T."/>
            <person name="Chambers A.H."/>
        </authorList>
    </citation>
    <scope>NUCLEOTIDE SEQUENCE [LARGE SCALE GENOMIC DNA]</scope>
    <source>
        <tissue evidence="7">Leaf</tissue>
    </source>
</reference>
<proteinExistence type="inferred from homology"/>
<evidence type="ECO:0000256" key="6">
    <source>
        <dbReference type="SAM" id="SignalP"/>
    </source>
</evidence>
<feature type="chain" id="PRO_5032690131" description="Protein EXORDIUM-like 2" evidence="6">
    <location>
        <begin position="23"/>
        <end position="315"/>
    </location>
</feature>
<sequence length="315" mass="33201">MASPTSSFLSFLLLLLPLHAAAFHSVAYPVSNRRSLILVKQEPLVLPYHHGPLLKGNLTVHLLFYGRFSPSQIASISDFFLSLSSSPASLSVASWWATTASYRGGAAHVSLAPTTIDTSYSLGRRITPNSLRRLARRVGPRRNSSTIAVVLTADDVTIDGFCMSRCGFHAAARDGGRGGLRFPYIWVGNAAAQCPGQCAWPFALPAYGPPAARPLVAPSGDVGVDGMVINLATLMAGVVTNPYGDGYFQGPAAAPLEAVTACTGIFGSGAYPGYPGKLLVDRASGASYNAQGLNGRRYLLPAMWDPKTSICATLV</sequence>
<dbReference type="Pfam" id="PF04674">
    <property type="entry name" value="Phi_1"/>
    <property type="match status" value="1"/>
</dbReference>
<comment type="subcellular location">
    <subcellularLocation>
        <location evidence="1">Secreted</location>
        <location evidence="1">Extracellular space</location>
        <location evidence="1">Apoplast</location>
    </subcellularLocation>
</comment>
<keyword evidence="3" id="KW-0964">Secreted</keyword>
<dbReference type="EMBL" id="JADCNM010000001">
    <property type="protein sequence ID" value="KAG0503765.1"/>
    <property type="molecule type" value="Genomic_DNA"/>
</dbReference>
<dbReference type="PANTHER" id="PTHR31279">
    <property type="entry name" value="PROTEIN EXORDIUM-LIKE 5"/>
    <property type="match status" value="1"/>
</dbReference>
<comment type="similarity">
    <text evidence="5">Belongs to the EXORDIUM family.</text>
</comment>
<dbReference type="PANTHER" id="PTHR31279:SF3">
    <property type="entry name" value="PROTEIN EXORDIUM-LIKE 2"/>
    <property type="match status" value="1"/>
</dbReference>
<evidence type="ECO:0000313" key="8">
    <source>
        <dbReference type="Proteomes" id="UP000639772"/>
    </source>
</evidence>
<evidence type="ECO:0000313" key="7">
    <source>
        <dbReference type="EMBL" id="KAG0503765.1"/>
    </source>
</evidence>
<dbReference type="InterPro" id="IPR006766">
    <property type="entry name" value="EXORDIUM-like"/>
</dbReference>
<evidence type="ECO:0000256" key="3">
    <source>
        <dbReference type="ARBA" id="ARBA00022525"/>
    </source>
</evidence>
<evidence type="ECO:0000256" key="2">
    <source>
        <dbReference type="ARBA" id="ARBA00022523"/>
    </source>
</evidence>
<evidence type="ECO:0008006" key="9">
    <source>
        <dbReference type="Google" id="ProtNLM"/>
    </source>
</evidence>